<feature type="compositionally biased region" description="Polar residues" evidence="1">
    <location>
        <begin position="215"/>
        <end position="232"/>
    </location>
</feature>
<dbReference type="Proteomes" id="UP001519332">
    <property type="component" value="Unassembled WGS sequence"/>
</dbReference>
<organism evidence="3 4">
    <name type="scientific">Kibdelosporangium banguiense</name>
    <dbReference type="NCBI Taxonomy" id="1365924"/>
    <lineage>
        <taxon>Bacteria</taxon>
        <taxon>Bacillati</taxon>
        <taxon>Actinomycetota</taxon>
        <taxon>Actinomycetes</taxon>
        <taxon>Pseudonocardiales</taxon>
        <taxon>Pseudonocardiaceae</taxon>
        <taxon>Kibdelosporangium</taxon>
    </lineage>
</organism>
<keyword evidence="2" id="KW-1133">Transmembrane helix</keyword>
<evidence type="ECO:0000313" key="4">
    <source>
        <dbReference type="Proteomes" id="UP001519332"/>
    </source>
</evidence>
<feature type="region of interest" description="Disordered" evidence="1">
    <location>
        <begin position="180"/>
        <end position="232"/>
    </location>
</feature>
<sequence>MAEPEKPEAAEPAPEAPKTEVSPPVTRRGNIRMIIAIGLAMLVLAGGGVAIAIVASQPRPEDIALQQEKTKAREVAQKFALLLEQARNDGAFALSKTEVQGVLCAPEQDALEQEWQDRENKELMRSYTPSPAARLAITVKDVKIDGDHGVVTMTGAQADSRRDQDYALVKEESNWKVCGVTFRPPTRSSTTSPTSTTESVPSQGVDPSDIFGPSTPANPGNTVSTTQSEPHL</sequence>
<proteinExistence type="predicted"/>
<feature type="region of interest" description="Disordered" evidence="1">
    <location>
        <begin position="1"/>
        <end position="24"/>
    </location>
</feature>
<dbReference type="RefSeq" id="WP_209642828.1">
    <property type="nucleotide sequence ID" value="NZ_JAGINW010000001.1"/>
</dbReference>
<accession>A0ABS4TMM2</accession>
<evidence type="ECO:0008006" key="5">
    <source>
        <dbReference type="Google" id="ProtNLM"/>
    </source>
</evidence>
<evidence type="ECO:0000256" key="2">
    <source>
        <dbReference type="SAM" id="Phobius"/>
    </source>
</evidence>
<feature type="compositionally biased region" description="Low complexity" evidence="1">
    <location>
        <begin position="184"/>
        <end position="202"/>
    </location>
</feature>
<protein>
    <recommendedName>
        <fullName evidence="5">DUF4878 domain-containing protein</fullName>
    </recommendedName>
</protein>
<keyword evidence="2" id="KW-0812">Transmembrane</keyword>
<feature type="transmembrane region" description="Helical" evidence="2">
    <location>
        <begin position="33"/>
        <end position="55"/>
    </location>
</feature>
<name>A0ABS4TMM2_9PSEU</name>
<gene>
    <name evidence="3" type="ORF">JOF56_006041</name>
</gene>
<evidence type="ECO:0000313" key="3">
    <source>
        <dbReference type="EMBL" id="MBP2325656.1"/>
    </source>
</evidence>
<reference evidence="3 4" key="1">
    <citation type="submission" date="2021-03" db="EMBL/GenBank/DDBJ databases">
        <title>Sequencing the genomes of 1000 actinobacteria strains.</title>
        <authorList>
            <person name="Klenk H.-P."/>
        </authorList>
    </citation>
    <scope>NUCLEOTIDE SEQUENCE [LARGE SCALE GENOMIC DNA]</scope>
    <source>
        <strain evidence="3 4">DSM 46670</strain>
    </source>
</reference>
<keyword evidence="4" id="KW-1185">Reference proteome</keyword>
<dbReference type="EMBL" id="JAGINW010000001">
    <property type="protein sequence ID" value="MBP2325656.1"/>
    <property type="molecule type" value="Genomic_DNA"/>
</dbReference>
<comment type="caution">
    <text evidence="3">The sequence shown here is derived from an EMBL/GenBank/DDBJ whole genome shotgun (WGS) entry which is preliminary data.</text>
</comment>
<keyword evidence="2" id="KW-0472">Membrane</keyword>
<evidence type="ECO:0000256" key="1">
    <source>
        <dbReference type="SAM" id="MobiDB-lite"/>
    </source>
</evidence>